<dbReference type="Pfam" id="PF13202">
    <property type="entry name" value="EF-hand_5"/>
    <property type="match status" value="2"/>
</dbReference>
<dbReference type="CDD" id="cd00051">
    <property type="entry name" value="EFh"/>
    <property type="match status" value="1"/>
</dbReference>
<dbReference type="Proteomes" id="UP000187209">
    <property type="component" value="Unassembled WGS sequence"/>
</dbReference>
<proteinExistence type="predicted"/>
<reference evidence="4 5" key="1">
    <citation type="submission" date="2016-11" db="EMBL/GenBank/DDBJ databases">
        <title>The macronuclear genome of Stentor coeruleus: a giant cell with tiny introns.</title>
        <authorList>
            <person name="Slabodnick M."/>
            <person name="Ruby J.G."/>
            <person name="Reiff S.B."/>
            <person name="Swart E.C."/>
            <person name="Gosai S."/>
            <person name="Prabakaran S."/>
            <person name="Witkowska E."/>
            <person name="Larue G.E."/>
            <person name="Fisher S."/>
            <person name="Freeman R.M."/>
            <person name="Gunawardena J."/>
            <person name="Chu W."/>
            <person name="Stover N.A."/>
            <person name="Gregory B.D."/>
            <person name="Nowacki M."/>
            <person name="Derisi J."/>
            <person name="Roy S.W."/>
            <person name="Marshall W.F."/>
            <person name="Sood P."/>
        </authorList>
    </citation>
    <scope>NUCLEOTIDE SEQUENCE [LARGE SCALE GENOMIC DNA]</scope>
    <source>
        <strain evidence="4">WM001</strain>
    </source>
</reference>
<feature type="domain" description="EF-hand" evidence="3">
    <location>
        <begin position="476"/>
        <end position="511"/>
    </location>
</feature>
<dbReference type="PROSITE" id="PS50222">
    <property type="entry name" value="EF_HAND_2"/>
    <property type="match status" value="2"/>
</dbReference>
<name>A0A1R2BED6_9CILI</name>
<evidence type="ECO:0000259" key="3">
    <source>
        <dbReference type="PROSITE" id="PS50222"/>
    </source>
</evidence>
<dbReference type="EMBL" id="MPUH01000716">
    <property type="protein sequence ID" value="OMJ75005.1"/>
    <property type="molecule type" value="Genomic_DNA"/>
</dbReference>
<gene>
    <name evidence="4" type="ORF">SteCoe_25964</name>
</gene>
<protein>
    <recommendedName>
        <fullName evidence="6">Rab-GAP TBC domain-containing protein</fullName>
    </recommendedName>
</protein>
<dbReference type="InterPro" id="IPR002048">
    <property type="entry name" value="EF_hand_dom"/>
</dbReference>
<dbReference type="SMART" id="SM00054">
    <property type="entry name" value="EFh"/>
    <property type="match status" value="2"/>
</dbReference>
<dbReference type="Gene3D" id="1.10.238.10">
    <property type="entry name" value="EF-hand"/>
    <property type="match status" value="1"/>
</dbReference>
<dbReference type="PRINTS" id="PR00450">
    <property type="entry name" value="RECOVERIN"/>
</dbReference>
<dbReference type="Pfam" id="PF00566">
    <property type="entry name" value="RabGAP-TBC"/>
    <property type="match status" value="1"/>
</dbReference>
<dbReference type="InterPro" id="IPR050302">
    <property type="entry name" value="Rab_GAP_TBC_domain"/>
</dbReference>
<dbReference type="InterPro" id="IPR035969">
    <property type="entry name" value="Rab-GAP_TBC_sf"/>
</dbReference>
<evidence type="ECO:0000313" key="5">
    <source>
        <dbReference type="Proteomes" id="UP000187209"/>
    </source>
</evidence>
<dbReference type="PROSITE" id="PS50086">
    <property type="entry name" value="TBC_RABGAP"/>
    <property type="match status" value="1"/>
</dbReference>
<dbReference type="InterPro" id="IPR011992">
    <property type="entry name" value="EF-hand-dom_pair"/>
</dbReference>
<comment type="caution">
    <text evidence="4">The sequence shown here is derived from an EMBL/GenBank/DDBJ whole genome shotgun (WGS) entry which is preliminary data.</text>
</comment>
<dbReference type="PANTHER" id="PTHR47219:SF20">
    <property type="entry name" value="TBC1 DOMAIN FAMILY MEMBER 2B"/>
    <property type="match status" value="1"/>
</dbReference>
<dbReference type="SMART" id="SM00164">
    <property type="entry name" value="TBC"/>
    <property type="match status" value="1"/>
</dbReference>
<dbReference type="AlphaFoldDB" id="A0A1R2BED6"/>
<evidence type="ECO:0008006" key="6">
    <source>
        <dbReference type="Google" id="ProtNLM"/>
    </source>
</evidence>
<feature type="domain" description="Rab-GAP TBC" evidence="2">
    <location>
        <begin position="1"/>
        <end position="280"/>
    </location>
</feature>
<accession>A0A1R2BED6</accession>
<dbReference type="SUPFAM" id="SSF47473">
    <property type="entry name" value="EF-hand"/>
    <property type="match status" value="1"/>
</dbReference>
<dbReference type="GO" id="GO:0005509">
    <property type="term" value="F:calcium ion binding"/>
    <property type="evidence" value="ECO:0007669"/>
    <property type="project" value="InterPro"/>
</dbReference>
<dbReference type="InterPro" id="IPR000195">
    <property type="entry name" value="Rab-GAP-TBC_dom"/>
</dbReference>
<evidence type="ECO:0000256" key="1">
    <source>
        <dbReference type="ARBA" id="ARBA00022837"/>
    </source>
</evidence>
<dbReference type="PROSITE" id="PS00018">
    <property type="entry name" value="EF_HAND_1"/>
    <property type="match status" value="2"/>
</dbReference>
<dbReference type="InterPro" id="IPR018247">
    <property type="entry name" value="EF_Hand_1_Ca_BS"/>
</dbReference>
<feature type="domain" description="EF-hand" evidence="3">
    <location>
        <begin position="440"/>
        <end position="475"/>
    </location>
</feature>
<dbReference type="PANTHER" id="PTHR47219">
    <property type="entry name" value="RAB GTPASE-ACTIVATING PROTEIN 1-LIKE"/>
    <property type="match status" value="1"/>
</dbReference>
<evidence type="ECO:0000259" key="2">
    <source>
        <dbReference type="PROSITE" id="PS50086"/>
    </source>
</evidence>
<dbReference type="Gene3D" id="1.10.472.80">
    <property type="entry name" value="Ypt/Rab-GAP domain of gyp1p, domain 3"/>
    <property type="match status" value="1"/>
</dbReference>
<dbReference type="GO" id="GO:0031267">
    <property type="term" value="F:small GTPase binding"/>
    <property type="evidence" value="ECO:0007669"/>
    <property type="project" value="TreeGrafter"/>
</dbReference>
<keyword evidence="1" id="KW-0106">Calcium</keyword>
<dbReference type="OrthoDB" id="288404at2759"/>
<keyword evidence="5" id="KW-1185">Reference proteome</keyword>
<dbReference type="GO" id="GO:0005096">
    <property type="term" value="F:GTPase activator activity"/>
    <property type="evidence" value="ECO:0007669"/>
    <property type="project" value="TreeGrafter"/>
</dbReference>
<sequence>MSTSSEIEGPDCKVCETNYTSTLPCERCGQEACKLCTVKSKWVYSHPSGKGQYNICSDCDGHISAVERLIHNGCVKWSSITPLGFKWYSVSGCEKWAKTHKICIQDYLDVPIDPADLEQIAKDIDTGRSNPGSYNFSMCEALLRVETPSYKEDIKKVLYGYCVRNSKVGYCQGMNMVAVWLLMYFDHNLAFLMMCYLVEKLLLPDFYIGNKHGNSLNGFYIESTVIASVLEHLMSHMKKSQIPTNEFADFFSMQHLIQIFVSTVDIETTVYMWDRLCHEGSIALIRGVTSLVKVYEKDVKKGLHPLQLVRILNSSRVVIKVKEVYEKLSKKITSIRVDRMRQIAKDFRAKQWLDCERIVVNKLENISSFTHEEILKLQKRFNSLLKELSAPNSPRSTFRRQSTLKLPKNLQTKITKDESFLEVGISKSQFLRLLSDVAPTLLPRGEEIFNKYDQDASGYLDFRELTIAMSVLSKGTFEEKLQICFDAFDHDHSGYLEAEEINQLLEKMFISYTEKIENSQETKELNEKISKIKGKMSYLCEQSNGKVFFDDFLRGMKTDMFLYSCISDFMFSDKPRVSSVIKAMNSGNLAENENFEHIQSSPCKMCQIF</sequence>
<evidence type="ECO:0000313" key="4">
    <source>
        <dbReference type="EMBL" id="OMJ75005.1"/>
    </source>
</evidence>
<dbReference type="Gene3D" id="1.10.8.270">
    <property type="entry name" value="putative rabgap domain of human tbc1 domain family member 14 like domains"/>
    <property type="match status" value="1"/>
</dbReference>
<organism evidence="4 5">
    <name type="scientific">Stentor coeruleus</name>
    <dbReference type="NCBI Taxonomy" id="5963"/>
    <lineage>
        <taxon>Eukaryota</taxon>
        <taxon>Sar</taxon>
        <taxon>Alveolata</taxon>
        <taxon>Ciliophora</taxon>
        <taxon>Postciliodesmatophora</taxon>
        <taxon>Heterotrichea</taxon>
        <taxon>Heterotrichida</taxon>
        <taxon>Stentoridae</taxon>
        <taxon>Stentor</taxon>
    </lineage>
</organism>
<dbReference type="SUPFAM" id="SSF47923">
    <property type="entry name" value="Ypt/Rab-GAP domain of gyp1p"/>
    <property type="match status" value="1"/>
</dbReference>